<dbReference type="InterPro" id="IPR055414">
    <property type="entry name" value="LRR_R13L4/SHOC2-like"/>
</dbReference>
<evidence type="ECO:0000256" key="8">
    <source>
        <dbReference type="SAM" id="MobiDB-lite"/>
    </source>
</evidence>
<dbReference type="GO" id="GO:0005524">
    <property type="term" value="F:ATP binding"/>
    <property type="evidence" value="ECO:0007669"/>
    <property type="project" value="UniProtKB-KW"/>
</dbReference>
<evidence type="ECO:0000259" key="11">
    <source>
        <dbReference type="Pfam" id="PF23598"/>
    </source>
</evidence>
<dbReference type="PRINTS" id="PR00364">
    <property type="entry name" value="DISEASERSIST"/>
</dbReference>
<evidence type="ECO:0000259" key="9">
    <source>
        <dbReference type="Pfam" id="PF00931"/>
    </source>
</evidence>
<dbReference type="InterPro" id="IPR032675">
    <property type="entry name" value="LRR_dom_sf"/>
</dbReference>
<dbReference type="FunFam" id="3.40.50.300:FF:001091">
    <property type="entry name" value="Probable disease resistance protein At1g61300"/>
    <property type="match status" value="1"/>
</dbReference>
<comment type="function">
    <text evidence="1">Confers resistance to late blight (Phytophthora infestans) races carrying the avirulence gene Avr1. Resistance proteins guard the plant against pathogens that contain an appropriate avirulence protein via an indirect interaction with this avirulence protein. That triggers a defense system including the hypersensitive response, which restricts the pathogen growth.</text>
</comment>
<accession>A0A068URU7</accession>
<dbReference type="PhylomeDB" id="A0A068URU7"/>
<comment type="similarity">
    <text evidence="2">Belongs to the disease resistance NB-LRR family.</text>
</comment>
<keyword evidence="6" id="KW-0611">Plant defense</keyword>
<evidence type="ECO:0000313" key="12">
    <source>
        <dbReference type="EMBL" id="CDP10338.1"/>
    </source>
</evidence>
<keyword evidence="4" id="KW-0677">Repeat</keyword>
<dbReference type="AlphaFoldDB" id="A0A068URU7"/>
<dbReference type="Gene3D" id="3.80.10.10">
    <property type="entry name" value="Ribonuclease Inhibitor"/>
    <property type="match status" value="1"/>
</dbReference>
<dbReference type="GO" id="GO:0043531">
    <property type="term" value="F:ADP binding"/>
    <property type="evidence" value="ECO:0007669"/>
    <property type="project" value="InterPro"/>
</dbReference>
<keyword evidence="3" id="KW-0381">Hypersensitive response</keyword>
<dbReference type="SUPFAM" id="SSF52058">
    <property type="entry name" value="L domain-like"/>
    <property type="match status" value="1"/>
</dbReference>
<dbReference type="InterPro" id="IPR021929">
    <property type="entry name" value="R1A-like_N"/>
</dbReference>
<dbReference type="Gramene" id="CDP10338">
    <property type="protein sequence ID" value="CDP10338"/>
    <property type="gene ID" value="GSCOC_T00031038001"/>
</dbReference>
<keyword evidence="5" id="KW-0547">Nucleotide-binding</keyword>
<dbReference type="PANTHER" id="PTHR15140:SF33">
    <property type="entry name" value="LATE BLIGHT RESISTANCE PROTEIN HOMOLOG R1A-3 ISOFORM X1"/>
    <property type="match status" value="1"/>
</dbReference>
<evidence type="ECO:0000259" key="10">
    <source>
        <dbReference type="Pfam" id="PF12061"/>
    </source>
</evidence>
<dbReference type="InParanoid" id="A0A068URU7"/>
<feature type="domain" description="Late blight resistance protein R1A-like N-terminal" evidence="10">
    <location>
        <begin position="121"/>
        <end position="402"/>
    </location>
</feature>
<protein>
    <submittedName>
        <fullName evidence="12">Uncharacterized protein</fullName>
    </submittedName>
</protein>
<name>A0A068URU7_COFCA</name>
<dbReference type="InterPro" id="IPR027417">
    <property type="entry name" value="P-loop_NTPase"/>
</dbReference>
<dbReference type="GO" id="GO:0009626">
    <property type="term" value="P:plant-type hypersensitive response"/>
    <property type="evidence" value="ECO:0007669"/>
    <property type="project" value="UniProtKB-KW"/>
</dbReference>
<sequence length="990" mass="113423">MASTCSIDRVLLGLESIVNNLPYRAWAYGAHAAIKDMKFLKTFLMCARKWSLVHLYLQSDNVVKKVSLPSFLSCIEDTFHEYEEDIHSLSLRSEILTDKYDWDVHYSIVDHGVFREIGIQIISLKQEIIQIYFALASSRSFQSNSCMTDDELLEFIDRILQNLADLDLKNDYKNLKLNKTRIYAALSAQVQDLEAKLTFLKSFIPFAKMRGTADIPALLLAHFEVVALTAARLSYMWSFWNDDVEAKRNPEFDDRNACSFKLLSIRAVDFHVYEIYKEVLAASNSSASLHTAVMDERILNNFNDSLIGRLWELLCCSSSFVDSMKDEMQILYAGLRFLRSILREHHEMMDEQNEKIGALLGEAGIIIFAPTLSRVIEGEVSFSGSTQVLDFHHMLANINIHIKHFQDQISGSSTIESLPNSSHSLRAPEVSQTSSRMLSKGKMPIAREIMVGLDDEAAKVIRRLRWGSEQVEIVPIVGMAGLGKTTLAKKVYNDSSVTCYFHIRLWCTVSQEFNMKNVLLQILCSDGKHSRKDEFQNLDEHALLEKLRQRLLKNRYLLVFDDVWDIEVWNELGTAFPNDKNGSRIIFTSRFSNVASEVQYGGEHHNIRCLTVEESFELLQKKVFGEEEECPQALHELGMREDFIKSRLFCPHLASLLFFDATPGYKKLKLFNISFLFSIYKHLNVLHFEGNNLRLKELPAEVESLLCLRYLALTAWHMKFIPPSIAKLSHLETFCLYSKSVVSLPDSIWNMKKLRHVHLAQVIFIPFSSNDNGVENLSTLPNLDTLSYLCLNAEGENLLRRIPNVRQLKISKCETGVLNMSRLECLESLTWWGNYSSGSREHVELSFPMNLKKLSLYNLGLPCSKMSLVEKLPNLEVLKLQYQSMDGQRWELMEGGFPKLRVLTLGCGEIVEWTETDPDSDDYFPCLQQLKLDGISELKMMPACLGSIYTLETIEMKDCKDGVKSLVREIEEAQKYNGNENLKITIYEDY</sequence>
<gene>
    <name evidence="12" type="ORF">GSCOC_T00031038001</name>
</gene>
<feature type="domain" description="Disease resistance R13L4/SHOC-2-like LRR" evidence="11">
    <location>
        <begin position="677"/>
        <end position="951"/>
    </location>
</feature>
<dbReference type="Proteomes" id="UP000295252">
    <property type="component" value="Chromosome V"/>
</dbReference>
<dbReference type="Pfam" id="PF12061">
    <property type="entry name" value="NB-LRR"/>
    <property type="match status" value="1"/>
</dbReference>
<reference evidence="13" key="1">
    <citation type="journal article" date="2014" name="Science">
        <title>The coffee genome provides insight into the convergent evolution of caffeine biosynthesis.</title>
        <authorList>
            <person name="Denoeud F."/>
            <person name="Carretero-Paulet L."/>
            <person name="Dereeper A."/>
            <person name="Droc G."/>
            <person name="Guyot R."/>
            <person name="Pietrella M."/>
            <person name="Zheng C."/>
            <person name="Alberti A."/>
            <person name="Anthony F."/>
            <person name="Aprea G."/>
            <person name="Aury J.M."/>
            <person name="Bento P."/>
            <person name="Bernard M."/>
            <person name="Bocs S."/>
            <person name="Campa C."/>
            <person name="Cenci A."/>
            <person name="Combes M.C."/>
            <person name="Crouzillat D."/>
            <person name="Da Silva C."/>
            <person name="Daddiego L."/>
            <person name="De Bellis F."/>
            <person name="Dussert S."/>
            <person name="Garsmeur O."/>
            <person name="Gayraud T."/>
            <person name="Guignon V."/>
            <person name="Jahn K."/>
            <person name="Jamilloux V."/>
            <person name="Joet T."/>
            <person name="Labadie K."/>
            <person name="Lan T."/>
            <person name="Leclercq J."/>
            <person name="Lepelley M."/>
            <person name="Leroy T."/>
            <person name="Li L.T."/>
            <person name="Librado P."/>
            <person name="Lopez L."/>
            <person name="Munoz A."/>
            <person name="Noel B."/>
            <person name="Pallavicini A."/>
            <person name="Perrotta G."/>
            <person name="Poncet V."/>
            <person name="Pot D."/>
            <person name="Priyono X."/>
            <person name="Rigoreau M."/>
            <person name="Rouard M."/>
            <person name="Rozas J."/>
            <person name="Tranchant-Dubreuil C."/>
            <person name="VanBuren R."/>
            <person name="Zhang Q."/>
            <person name="Andrade A.C."/>
            <person name="Argout X."/>
            <person name="Bertrand B."/>
            <person name="de Kochko A."/>
            <person name="Graziosi G."/>
            <person name="Henry R.J."/>
            <person name="Jayarama X."/>
            <person name="Ming R."/>
            <person name="Nagai C."/>
            <person name="Rounsley S."/>
            <person name="Sankoff D."/>
            <person name="Giuliano G."/>
            <person name="Albert V.A."/>
            <person name="Wincker P."/>
            <person name="Lashermes P."/>
        </authorList>
    </citation>
    <scope>NUCLEOTIDE SEQUENCE [LARGE SCALE GENOMIC DNA]</scope>
    <source>
        <strain evidence="13">cv. DH200-94</strain>
    </source>
</reference>
<dbReference type="PANTHER" id="PTHR15140">
    <property type="entry name" value="TUBULIN-SPECIFIC CHAPERONE E"/>
    <property type="match status" value="1"/>
</dbReference>
<keyword evidence="7" id="KW-0067">ATP-binding</keyword>
<evidence type="ECO:0000256" key="7">
    <source>
        <dbReference type="ARBA" id="ARBA00022840"/>
    </source>
</evidence>
<evidence type="ECO:0000256" key="4">
    <source>
        <dbReference type="ARBA" id="ARBA00022737"/>
    </source>
</evidence>
<evidence type="ECO:0000313" key="13">
    <source>
        <dbReference type="Proteomes" id="UP000295252"/>
    </source>
</evidence>
<evidence type="ECO:0000256" key="5">
    <source>
        <dbReference type="ARBA" id="ARBA00022741"/>
    </source>
</evidence>
<feature type="domain" description="NB-ARC" evidence="9">
    <location>
        <begin position="456"/>
        <end position="627"/>
    </location>
</feature>
<evidence type="ECO:0000256" key="1">
    <source>
        <dbReference type="ARBA" id="ARBA00002074"/>
    </source>
</evidence>
<feature type="region of interest" description="Disordered" evidence="8">
    <location>
        <begin position="416"/>
        <end position="437"/>
    </location>
</feature>
<dbReference type="Pfam" id="PF23598">
    <property type="entry name" value="LRR_14"/>
    <property type="match status" value="1"/>
</dbReference>
<evidence type="ECO:0000256" key="3">
    <source>
        <dbReference type="ARBA" id="ARBA00022667"/>
    </source>
</evidence>
<dbReference type="Gene3D" id="3.40.50.300">
    <property type="entry name" value="P-loop containing nucleotide triphosphate hydrolases"/>
    <property type="match status" value="1"/>
</dbReference>
<organism evidence="12 13">
    <name type="scientific">Coffea canephora</name>
    <name type="common">Robusta coffee</name>
    <dbReference type="NCBI Taxonomy" id="49390"/>
    <lineage>
        <taxon>Eukaryota</taxon>
        <taxon>Viridiplantae</taxon>
        <taxon>Streptophyta</taxon>
        <taxon>Embryophyta</taxon>
        <taxon>Tracheophyta</taxon>
        <taxon>Spermatophyta</taxon>
        <taxon>Magnoliopsida</taxon>
        <taxon>eudicotyledons</taxon>
        <taxon>Gunneridae</taxon>
        <taxon>Pentapetalae</taxon>
        <taxon>asterids</taxon>
        <taxon>lamiids</taxon>
        <taxon>Gentianales</taxon>
        <taxon>Rubiaceae</taxon>
        <taxon>Ixoroideae</taxon>
        <taxon>Gardenieae complex</taxon>
        <taxon>Bertiereae - Coffeeae clade</taxon>
        <taxon>Coffeeae</taxon>
        <taxon>Coffea</taxon>
    </lineage>
</organism>
<dbReference type="SUPFAM" id="SSF52540">
    <property type="entry name" value="P-loop containing nucleoside triphosphate hydrolases"/>
    <property type="match status" value="1"/>
</dbReference>
<dbReference type="EMBL" id="HG739128">
    <property type="protein sequence ID" value="CDP10338.1"/>
    <property type="molecule type" value="Genomic_DNA"/>
</dbReference>
<keyword evidence="13" id="KW-1185">Reference proteome</keyword>
<dbReference type="InterPro" id="IPR002182">
    <property type="entry name" value="NB-ARC"/>
</dbReference>
<dbReference type="Pfam" id="PF00931">
    <property type="entry name" value="NB-ARC"/>
    <property type="match status" value="1"/>
</dbReference>
<evidence type="ECO:0000256" key="6">
    <source>
        <dbReference type="ARBA" id="ARBA00022821"/>
    </source>
</evidence>
<proteinExistence type="inferred from homology"/>
<evidence type="ECO:0000256" key="2">
    <source>
        <dbReference type="ARBA" id="ARBA00008894"/>
    </source>
</evidence>